<feature type="region of interest" description="Disordered" evidence="1">
    <location>
        <begin position="1"/>
        <end position="31"/>
    </location>
</feature>
<protein>
    <submittedName>
        <fullName evidence="3">Coiled-coil domain-containing protein 179</fullName>
    </submittedName>
</protein>
<dbReference type="KEGG" id="pvp:105293749"/>
<dbReference type="GeneID" id="105293749"/>
<keyword evidence="2" id="KW-1185">Reference proteome</keyword>
<evidence type="ECO:0000313" key="3">
    <source>
        <dbReference type="RefSeq" id="XP_023387861.1"/>
    </source>
</evidence>
<reference evidence="3" key="1">
    <citation type="submission" date="2025-08" db="UniProtKB">
        <authorList>
            <consortium name="RefSeq"/>
        </authorList>
    </citation>
    <scope>IDENTIFICATION</scope>
    <source>
        <tissue evidence="3">Kidney</tissue>
    </source>
</reference>
<proteinExistence type="predicted"/>
<sequence length="73" mass="8299">MCLHCLGNESTQVNPEGPRRHHPSEVTERQAMDKRIQNMRNLKKQKRKLNKQFARPSPLPEPGLLSSPGDDAV</sequence>
<evidence type="ECO:0000256" key="1">
    <source>
        <dbReference type="SAM" id="MobiDB-lite"/>
    </source>
</evidence>
<organism evidence="2 3">
    <name type="scientific">Pteropus vampyrus</name>
    <name type="common">Large flying fox</name>
    <dbReference type="NCBI Taxonomy" id="132908"/>
    <lineage>
        <taxon>Eukaryota</taxon>
        <taxon>Metazoa</taxon>
        <taxon>Chordata</taxon>
        <taxon>Craniata</taxon>
        <taxon>Vertebrata</taxon>
        <taxon>Euteleostomi</taxon>
        <taxon>Mammalia</taxon>
        <taxon>Eutheria</taxon>
        <taxon>Laurasiatheria</taxon>
        <taxon>Chiroptera</taxon>
        <taxon>Yinpterochiroptera</taxon>
        <taxon>Pteropodoidea</taxon>
        <taxon>Pteropodidae</taxon>
        <taxon>Pteropodinae</taxon>
        <taxon>Pteropus</taxon>
    </lineage>
</organism>
<gene>
    <name evidence="3" type="primary">CCDC179</name>
</gene>
<dbReference type="Proteomes" id="UP000515202">
    <property type="component" value="Unplaced"/>
</dbReference>
<dbReference type="OrthoDB" id="9799303at2759"/>
<dbReference type="RefSeq" id="XP_023387861.1">
    <property type="nucleotide sequence ID" value="XM_023532093.1"/>
</dbReference>
<feature type="compositionally biased region" description="Low complexity" evidence="1">
    <location>
        <begin position="62"/>
        <end position="73"/>
    </location>
</feature>
<dbReference type="AlphaFoldDB" id="A0A6P6CK32"/>
<accession>A0A6P6CK32</accession>
<feature type="region of interest" description="Disordered" evidence="1">
    <location>
        <begin position="45"/>
        <end position="73"/>
    </location>
</feature>
<name>A0A6P6CK32_PTEVA</name>
<dbReference type="CTD" id="100500938"/>
<evidence type="ECO:0000313" key="2">
    <source>
        <dbReference type="Proteomes" id="UP000515202"/>
    </source>
</evidence>